<dbReference type="STRING" id="670386.D3B652"/>
<evidence type="ECO:0000313" key="5">
    <source>
        <dbReference type="EMBL" id="EFA83350.1"/>
    </source>
</evidence>
<evidence type="ECO:0000313" key="6">
    <source>
        <dbReference type="Proteomes" id="UP000001396"/>
    </source>
</evidence>
<dbReference type="InParanoid" id="D3B652"/>
<feature type="domain" description="Threonine/serine exporter-like N-terminal" evidence="4">
    <location>
        <begin position="741"/>
        <end position="874"/>
    </location>
</feature>
<keyword evidence="2" id="KW-0175">Coiled coil</keyword>
<proteinExistence type="inferred from homology"/>
<comment type="similarity">
    <text evidence="1">Belongs to the ThrE exporter (TC 2.A.79) family.</text>
</comment>
<evidence type="ECO:0000256" key="1">
    <source>
        <dbReference type="ARBA" id="ARBA00034125"/>
    </source>
</evidence>
<feature type="transmembrane region" description="Helical" evidence="3">
    <location>
        <begin position="855"/>
        <end position="878"/>
    </location>
</feature>
<evidence type="ECO:0000256" key="3">
    <source>
        <dbReference type="SAM" id="Phobius"/>
    </source>
</evidence>
<dbReference type="RefSeq" id="XP_020435467.1">
    <property type="nucleotide sequence ID" value="XM_020575053.1"/>
</dbReference>
<gene>
    <name evidence="5" type="ORF">PPL_04143</name>
</gene>
<keyword evidence="6" id="KW-1185">Reference proteome</keyword>
<accession>D3B652</accession>
<feature type="transmembrane region" description="Helical" evidence="3">
    <location>
        <begin position="595"/>
        <end position="614"/>
    </location>
</feature>
<keyword evidence="3" id="KW-0472">Membrane</keyword>
<dbReference type="GO" id="GO:0022857">
    <property type="term" value="F:transmembrane transporter activity"/>
    <property type="evidence" value="ECO:0007669"/>
    <property type="project" value="InterPro"/>
</dbReference>
<evidence type="ECO:0000259" key="4">
    <source>
        <dbReference type="Pfam" id="PF06738"/>
    </source>
</evidence>
<name>D3B652_HETP5</name>
<dbReference type="InterPro" id="IPR010619">
    <property type="entry name" value="ThrE-like_N"/>
</dbReference>
<dbReference type="InterPro" id="IPR051361">
    <property type="entry name" value="ThrE/Ser_Exporter"/>
</dbReference>
<feature type="transmembrane region" description="Helical" evidence="3">
    <location>
        <begin position="772"/>
        <end position="789"/>
    </location>
</feature>
<reference evidence="5 6" key="1">
    <citation type="journal article" date="2011" name="Genome Res.">
        <title>Phylogeny-wide analysis of social amoeba genomes highlights ancient origins for complex intercellular communication.</title>
        <authorList>
            <person name="Heidel A.J."/>
            <person name="Lawal H.M."/>
            <person name="Felder M."/>
            <person name="Schilde C."/>
            <person name="Helps N.R."/>
            <person name="Tunggal B."/>
            <person name="Rivero F."/>
            <person name="John U."/>
            <person name="Schleicher M."/>
            <person name="Eichinger L."/>
            <person name="Platzer M."/>
            <person name="Noegel A.A."/>
            <person name="Schaap P."/>
            <person name="Gloeckner G."/>
        </authorList>
    </citation>
    <scope>NUCLEOTIDE SEQUENCE [LARGE SCALE GENOMIC DNA]</scope>
    <source>
        <strain evidence="6">ATCC 26659 / Pp 5 / PN500</strain>
    </source>
</reference>
<feature type="transmembrane region" description="Helical" evidence="3">
    <location>
        <begin position="674"/>
        <end position="695"/>
    </location>
</feature>
<comment type="caution">
    <text evidence="5">The sequence shown here is derived from an EMBL/GenBank/DDBJ whole genome shotgun (WGS) entry which is preliminary data.</text>
</comment>
<feature type="transmembrane region" description="Helical" evidence="3">
    <location>
        <begin position="620"/>
        <end position="639"/>
    </location>
</feature>
<feature type="transmembrane region" description="Helical" evidence="3">
    <location>
        <begin position="821"/>
        <end position="843"/>
    </location>
</feature>
<dbReference type="GeneID" id="31359630"/>
<feature type="transmembrane region" description="Helical" evidence="3">
    <location>
        <begin position="651"/>
        <end position="668"/>
    </location>
</feature>
<feature type="transmembrane region" description="Helical" evidence="3">
    <location>
        <begin position="795"/>
        <end position="814"/>
    </location>
</feature>
<sequence>MTNADDTNTVAESIEIQQNEIKQKTSEVKASNAFLKATTTTMVPPNELVVDINQLQQREREMYMLTEQQQTQQQLLQQQLILQQQQQQIQQLQQIQMQQLQQQQSPSLEVDQLQATSSIPNNNLPQYIDNPLSANPLNNTTTTSFVPSILKQSVTEMPRLQQSVLLPANPLRQTLLNPNTLTGLSTAPLGTHLQQSAIMAPATSPPLVITSPTLASAAQSSNTNPGATNTLVLPCTSIVTPALANIVAIPAEVSEITPMTPVTAIPAHPLTVPPSPLGLSSMPQVSPRSPGNPLGATLSLGGNPLGGTLGGLGATLSLNNPLGATYNNLVNNNNNSILSTSNAFHSSSLKTIMEIPRYRSNSTVEDTVASPGYVEMKDLSKNTVIVNIPSPVVAQQTILDGADQVPLVSEILPQISESIPGGASITVADKAFALADADADKVKTKRKNRFSKEKMKKFKNSVYQILAPSTQLPIHLVDSETLETYVVPFLMELGRALLMSGVPAHRLEYELTLISSTFGIDGNFFTTPTGIFFSFGSPHTILSPYTHLLRIQSTDYNMERLVRLEALADEVIYGKKSCQTALVDLRDILKAPPLYSIYVTVFSFIVSSFAFSFFLKCGWLEVGSCSLVGLYVGLLYAAGCKWPPIGKVLEALSAFGGAIIAALINSFISPVPRFMVTLGGIIALAPGLSLTISVAEISTRNLVSGNARLMGAFSCLLQLSFGIAMGTKFSDNILPVRKEVAPDSFPAWTMFLAVPLAAVSFAIQMKASPRQMWIIMLTSILGIIGGNWGNEVFGTDVGSFFGACLICVAGNLYARFTNGTSVVPIMSGIILLVPGSMGVKGLFSVSSGNVDGGIALFGGMFMIATSLTIGLLVANLLVKPHKAL</sequence>
<dbReference type="AlphaFoldDB" id="D3B652"/>
<protein>
    <recommendedName>
        <fullName evidence="4">Threonine/serine exporter-like N-terminal domain-containing protein</fullName>
    </recommendedName>
</protein>
<dbReference type="Proteomes" id="UP000001396">
    <property type="component" value="Unassembled WGS sequence"/>
</dbReference>
<keyword evidence="3" id="KW-0812">Transmembrane</keyword>
<feature type="transmembrane region" description="Helical" evidence="3">
    <location>
        <begin position="745"/>
        <end position="763"/>
    </location>
</feature>
<organism evidence="5 6">
    <name type="scientific">Heterostelium pallidum (strain ATCC 26659 / Pp 5 / PN500)</name>
    <name type="common">Cellular slime mold</name>
    <name type="synonym">Polysphondylium pallidum</name>
    <dbReference type="NCBI Taxonomy" id="670386"/>
    <lineage>
        <taxon>Eukaryota</taxon>
        <taxon>Amoebozoa</taxon>
        <taxon>Evosea</taxon>
        <taxon>Eumycetozoa</taxon>
        <taxon>Dictyostelia</taxon>
        <taxon>Acytosteliales</taxon>
        <taxon>Acytosteliaceae</taxon>
        <taxon>Heterostelium</taxon>
    </lineage>
</organism>
<feature type="domain" description="Threonine/serine exporter-like N-terminal" evidence="4">
    <location>
        <begin position="489"/>
        <end position="729"/>
    </location>
</feature>
<evidence type="ECO:0000256" key="2">
    <source>
        <dbReference type="SAM" id="Coils"/>
    </source>
</evidence>
<dbReference type="PANTHER" id="PTHR31082:SF4">
    <property type="entry name" value="PHEROMONE-REGULATED MEMBRANE PROTEIN 10"/>
    <property type="match status" value="1"/>
</dbReference>
<dbReference type="EMBL" id="ADBJ01000017">
    <property type="protein sequence ID" value="EFA83350.1"/>
    <property type="molecule type" value="Genomic_DNA"/>
</dbReference>
<dbReference type="Pfam" id="PF06738">
    <property type="entry name" value="ThrE"/>
    <property type="match status" value="2"/>
</dbReference>
<dbReference type="PANTHER" id="PTHR31082">
    <property type="entry name" value="PHEROMONE-REGULATED MEMBRANE PROTEIN 10"/>
    <property type="match status" value="1"/>
</dbReference>
<keyword evidence="3" id="KW-1133">Transmembrane helix</keyword>
<feature type="coiled-coil region" evidence="2">
    <location>
        <begin position="75"/>
        <end position="102"/>
    </location>
</feature>